<gene>
    <name evidence="1" type="ORF">SCUD_LOCUS20788</name>
</gene>
<dbReference type="EMBL" id="UZAK01045037">
    <property type="protein sequence ID" value="VDP73359.1"/>
    <property type="molecule type" value="Genomic_DNA"/>
</dbReference>
<name>A0A183L0E0_9TREM</name>
<reference evidence="3" key="1">
    <citation type="submission" date="2016-06" db="UniProtKB">
        <authorList>
            <consortium name="WormBaseParasite"/>
        </authorList>
    </citation>
    <scope>IDENTIFICATION</scope>
</reference>
<accession>A0A183L0E0</accession>
<organism evidence="3">
    <name type="scientific">Schistosoma curassoni</name>
    <dbReference type="NCBI Taxonomy" id="6186"/>
    <lineage>
        <taxon>Eukaryota</taxon>
        <taxon>Metazoa</taxon>
        <taxon>Spiralia</taxon>
        <taxon>Lophotrochozoa</taxon>
        <taxon>Platyhelminthes</taxon>
        <taxon>Trematoda</taxon>
        <taxon>Digenea</taxon>
        <taxon>Strigeidida</taxon>
        <taxon>Schistosomatoidea</taxon>
        <taxon>Schistosomatidae</taxon>
        <taxon>Schistosoma</taxon>
    </lineage>
</organism>
<proteinExistence type="predicted"/>
<keyword evidence="2" id="KW-1185">Reference proteome</keyword>
<sequence length="206" mass="23147">MIQVIRLLANERFDPNSSLRNDLLEIILHILMSSDSNTQVQRFTLDKIYALANTISSLITLIPETSKSSAADRLKIHTEEFQITAAELDSILGIGASINICTKHLLVNNDIVDSVSNLFMCLNTKIMDITHRFIQELSIEVYGCLIKYICLTTKKQSFINMFLLTSPWSNIILEHLQIDGSVNNIENLSSFLAFANVVGISTFYTT</sequence>
<dbReference type="WBParaSite" id="SCUD_0002079101-mRNA-1">
    <property type="protein sequence ID" value="SCUD_0002079101-mRNA-1"/>
    <property type="gene ID" value="SCUD_0002079101"/>
</dbReference>
<dbReference type="AlphaFoldDB" id="A0A183L0E0"/>
<dbReference type="Proteomes" id="UP000279833">
    <property type="component" value="Unassembled WGS sequence"/>
</dbReference>
<reference evidence="1 2" key="2">
    <citation type="submission" date="2018-11" db="EMBL/GenBank/DDBJ databases">
        <authorList>
            <consortium name="Pathogen Informatics"/>
        </authorList>
    </citation>
    <scope>NUCLEOTIDE SEQUENCE [LARGE SCALE GENOMIC DNA]</scope>
    <source>
        <strain evidence="1">Dakar</strain>
        <strain evidence="2">Dakar, Senegal</strain>
    </source>
</reference>
<evidence type="ECO:0000313" key="2">
    <source>
        <dbReference type="Proteomes" id="UP000279833"/>
    </source>
</evidence>
<evidence type="ECO:0000313" key="3">
    <source>
        <dbReference type="WBParaSite" id="SCUD_0002079101-mRNA-1"/>
    </source>
</evidence>
<evidence type="ECO:0000313" key="1">
    <source>
        <dbReference type="EMBL" id="VDP73359.1"/>
    </source>
</evidence>
<protein>
    <submittedName>
        <fullName evidence="3">DUF913 domain-containing protein</fullName>
    </submittedName>
</protein>